<dbReference type="AlphaFoldDB" id="A1VT72"/>
<organism evidence="1 2">
    <name type="scientific">Polaromonas naphthalenivorans (strain CJ2)</name>
    <dbReference type="NCBI Taxonomy" id="365044"/>
    <lineage>
        <taxon>Bacteria</taxon>
        <taxon>Pseudomonadati</taxon>
        <taxon>Pseudomonadota</taxon>
        <taxon>Betaproteobacteria</taxon>
        <taxon>Burkholderiales</taxon>
        <taxon>Comamonadaceae</taxon>
        <taxon>Polaromonas</taxon>
    </lineage>
</organism>
<dbReference type="HOGENOM" id="CLU_2331325_0_0_4"/>
<evidence type="ECO:0000313" key="1">
    <source>
        <dbReference type="EMBL" id="ABM38850.1"/>
    </source>
</evidence>
<reference evidence="2" key="1">
    <citation type="journal article" date="2009" name="Environ. Microbiol.">
        <title>The genome of Polaromonas naphthalenivorans strain CJ2, isolated from coal tar-contaminated sediment, reveals physiological and metabolic versatility and evolution through extensive horizontal gene transfer.</title>
        <authorList>
            <person name="Yagi J.M."/>
            <person name="Sims D."/>
            <person name="Brettin T."/>
            <person name="Bruce D."/>
            <person name="Madsen E.L."/>
        </authorList>
    </citation>
    <scope>NUCLEOTIDE SEQUENCE [LARGE SCALE GENOMIC DNA]</scope>
    <source>
        <strain evidence="2">CJ2</strain>
    </source>
</reference>
<name>A1VT72_POLNA</name>
<dbReference type="STRING" id="365044.Pnap_3554"/>
<sequence length="98" mass="11025">MTVSVRALFPGFQRNARTDRFGSPIVKPDDACQATIKKIAACARQYCARARFDDEHRLKNSRDTRKGARQRLNSERMLRCFPGCQFGPAAGMAWFGAV</sequence>
<keyword evidence="2" id="KW-1185">Reference proteome</keyword>
<dbReference type="Proteomes" id="UP000000644">
    <property type="component" value="Chromosome"/>
</dbReference>
<gene>
    <name evidence="1" type="ordered locus">Pnap_3554</name>
</gene>
<evidence type="ECO:0000313" key="2">
    <source>
        <dbReference type="Proteomes" id="UP000000644"/>
    </source>
</evidence>
<proteinExistence type="predicted"/>
<protein>
    <submittedName>
        <fullName evidence="1">Uncharacterized protein</fullName>
    </submittedName>
</protein>
<accession>A1VT72</accession>
<dbReference type="KEGG" id="pna:Pnap_3554"/>
<dbReference type="EMBL" id="CP000529">
    <property type="protein sequence ID" value="ABM38850.1"/>
    <property type="molecule type" value="Genomic_DNA"/>
</dbReference>